<gene>
    <name evidence="4" type="ORF">VPR01S_32_00020</name>
</gene>
<dbReference type="SUPFAM" id="SSF47336">
    <property type="entry name" value="ACP-like"/>
    <property type="match status" value="1"/>
</dbReference>
<keyword evidence="2" id="KW-0597">Phosphoprotein</keyword>
<dbReference type="Pfam" id="PF07993">
    <property type="entry name" value="NAD_binding_4"/>
    <property type="match status" value="1"/>
</dbReference>
<dbReference type="InterPro" id="IPR010080">
    <property type="entry name" value="Thioester_reductase-like_dom"/>
</dbReference>
<comment type="caution">
    <text evidence="4">The sequence shown here is derived from an EMBL/GenBank/DDBJ whole genome shotgun (WGS) entry which is preliminary data.</text>
</comment>
<dbReference type="InterPro" id="IPR045851">
    <property type="entry name" value="AMP-bd_C_sf"/>
</dbReference>
<dbReference type="InterPro" id="IPR010071">
    <property type="entry name" value="AA_adenyl_dom"/>
</dbReference>
<keyword evidence="1" id="KW-0596">Phosphopantetheine</keyword>
<evidence type="ECO:0000256" key="2">
    <source>
        <dbReference type="ARBA" id="ARBA00022553"/>
    </source>
</evidence>
<dbReference type="Gene3D" id="2.30.38.10">
    <property type="entry name" value="Luciferase, Domain 3"/>
    <property type="match status" value="1"/>
</dbReference>
<dbReference type="InterPro" id="IPR020845">
    <property type="entry name" value="AMP-binding_CS"/>
</dbReference>
<dbReference type="AlphaFoldDB" id="U3A814"/>
<evidence type="ECO:0000259" key="3">
    <source>
        <dbReference type="PROSITE" id="PS50075"/>
    </source>
</evidence>
<dbReference type="SUPFAM" id="SSF51735">
    <property type="entry name" value="NAD(P)-binding Rossmann-fold domains"/>
    <property type="match status" value="1"/>
</dbReference>
<dbReference type="InterPro" id="IPR036736">
    <property type="entry name" value="ACP-like_sf"/>
</dbReference>
<dbReference type="Gene3D" id="1.10.1200.10">
    <property type="entry name" value="ACP-like"/>
    <property type="match status" value="1"/>
</dbReference>
<evidence type="ECO:0000313" key="5">
    <source>
        <dbReference type="Proteomes" id="UP000016570"/>
    </source>
</evidence>
<dbReference type="GO" id="GO:0031177">
    <property type="term" value="F:phosphopantetheine binding"/>
    <property type="evidence" value="ECO:0007669"/>
    <property type="project" value="InterPro"/>
</dbReference>
<dbReference type="SMART" id="SM01294">
    <property type="entry name" value="PKS_PP_betabranch"/>
    <property type="match status" value="1"/>
</dbReference>
<dbReference type="Gene3D" id="3.40.50.980">
    <property type="match status" value="2"/>
</dbReference>
<dbReference type="Proteomes" id="UP000016570">
    <property type="component" value="Unassembled WGS sequence"/>
</dbReference>
<evidence type="ECO:0000256" key="1">
    <source>
        <dbReference type="ARBA" id="ARBA00022450"/>
    </source>
</evidence>
<proteinExistence type="predicted"/>
<dbReference type="SMART" id="SM00823">
    <property type="entry name" value="PKS_PP"/>
    <property type="match status" value="1"/>
</dbReference>
<dbReference type="eggNOG" id="COG1020">
    <property type="taxonomic scope" value="Bacteria"/>
</dbReference>
<dbReference type="InterPro" id="IPR000873">
    <property type="entry name" value="AMP-dep_synth/lig_dom"/>
</dbReference>
<reference evidence="4 5" key="1">
    <citation type="submission" date="2013-09" db="EMBL/GenBank/DDBJ databases">
        <title>Whole genome shotgun sequence of Vibrio proteolyticus NBRC 13287.</title>
        <authorList>
            <person name="Isaki S."/>
            <person name="Hosoyama A."/>
            <person name="Numata M."/>
            <person name="Hashimoto M."/>
            <person name="Hosoyama Y."/>
            <person name="Tsuchikane K."/>
            <person name="Noguchi M."/>
            <person name="Hirakata S."/>
            <person name="Ichikawa N."/>
            <person name="Ohji S."/>
            <person name="Yamazoe A."/>
            <person name="Fujita N."/>
        </authorList>
    </citation>
    <scope>NUCLEOTIDE SEQUENCE [LARGE SCALE GENOMIC DNA]</scope>
    <source>
        <strain evidence="4 5">NBRC 13287</strain>
    </source>
</reference>
<dbReference type="NCBIfam" id="TIGR01746">
    <property type="entry name" value="Thioester-redct"/>
    <property type="match status" value="1"/>
</dbReference>
<dbReference type="InterPro" id="IPR013120">
    <property type="entry name" value="FAR_NAD-bd"/>
</dbReference>
<dbReference type="Pfam" id="PF00501">
    <property type="entry name" value="AMP-binding"/>
    <property type="match status" value="1"/>
</dbReference>
<dbReference type="PROSITE" id="PS50075">
    <property type="entry name" value="CARRIER"/>
    <property type="match status" value="1"/>
</dbReference>
<feature type="domain" description="Carrier" evidence="3">
    <location>
        <begin position="504"/>
        <end position="579"/>
    </location>
</feature>
<dbReference type="CDD" id="cd05235">
    <property type="entry name" value="SDR_e1"/>
    <property type="match status" value="1"/>
</dbReference>
<dbReference type="InterPro" id="IPR020806">
    <property type="entry name" value="PKS_PP-bd"/>
</dbReference>
<dbReference type="PROSITE" id="PS00455">
    <property type="entry name" value="AMP_BINDING"/>
    <property type="match status" value="1"/>
</dbReference>
<dbReference type="CDD" id="cd05930">
    <property type="entry name" value="A_NRPS"/>
    <property type="match status" value="1"/>
</dbReference>
<dbReference type="PANTHER" id="PTHR44845">
    <property type="entry name" value="CARRIER DOMAIN-CONTAINING PROTEIN"/>
    <property type="match status" value="1"/>
</dbReference>
<dbReference type="InterPro" id="IPR036291">
    <property type="entry name" value="NAD(P)-bd_dom_sf"/>
</dbReference>
<dbReference type="Gene3D" id="3.40.50.720">
    <property type="entry name" value="NAD(P)-binding Rossmann-like Domain"/>
    <property type="match status" value="1"/>
</dbReference>
<dbReference type="SUPFAM" id="SSF56801">
    <property type="entry name" value="Acetyl-CoA synthetase-like"/>
    <property type="match status" value="1"/>
</dbReference>
<name>U3A814_VIBPR</name>
<dbReference type="Pfam" id="PF00550">
    <property type="entry name" value="PP-binding"/>
    <property type="match status" value="1"/>
</dbReference>
<dbReference type="eggNOG" id="COG3320">
    <property type="taxonomic scope" value="Bacteria"/>
</dbReference>
<dbReference type="InterPro" id="IPR009081">
    <property type="entry name" value="PP-bd_ACP"/>
</dbReference>
<dbReference type="STRING" id="1219065.VPR01S_32_00020"/>
<dbReference type="EMBL" id="BATJ01000032">
    <property type="protein sequence ID" value="GAD69492.1"/>
    <property type="molecule type" value="Genomic_DNA"/>
</dbReference>
<protein>
    <recommendedName>
        <fullName evidence="3">Carrier domain-containing protein</fullName>
    </recommendedName>
</protein>
<evidence type="ECO:0000313" key="4">
    <source>
        <dbReference type="EMBL" id="GAD69492.1"/>
    </source>
</evidence>
<dbReference type="RefSeq" id="WP_021707455.1">
    <property type="nucleotide sequence ID" value="NZ_BATJ01000032.1"/>
</dbReference>
<dbReference type="Gene3D" id="3.30.300.30">
    <property type="match status" value="1"/>
</dbReference>
<dbReference type="FunFam" id="3.40.50.980:FF:000001">
    <property type="entry name" value="Non-ribosomal peptide synthetase"/>
    <property type="match status" value="1"/>
</dbReference>
<dbReference type="PANTHER" id="PTHR44845:SF6">
    <property type="entry name" value="BETA-ALANINE-ACTIVATING ENZYME"/>
    <property type="match status" value="1"/>
</dbReference>
<dbReference type="NCBIfam" id="TIGR01733">
    <property type="entry name" value="AA-adenyl-dom"/>
    <property type="match status" value="1"/>
</dbReference>
<keyword evidence="5" id="KW-1185">Reference proteome</keyword>
<organism evidence="4 5">
    <name type="scientific">Vibrio proteolyticus NBRC 13287</name>
    <dbReference type="NCBI Taxonomy" id="1219065"/>
    <lineage>
        <taxon>Bacteria</taxon>
        <taxon>Pseudomonadati</taxon>
        <taxon>Pseudomonadota</taxon>
        <taxon>Gammaproteobacteria</taxon>
        <taxon>Vibrionales</taxon>
        <taxon>Vibrionaceae</taxon>
        <taxon>Vibrio</taxon>
    </lineage>
</organism>
<accession>U3A814</accession>
<sequence length="993" mass="111122">MTLTVLDQFAHQKDLYPHHTALVTSQHTLSYQQLDQLSDKLCGLIQHQGVKPNDLVPLIAHRDAELIIGVLAILKAGAAYVPIDARYPDKRVQTILDQIDAPLILTSRSDILPDDTDKPLIAINTLDKLPHYTRKTTTVSASMTAYVIFTSGTTGAPKGVMISHASLWNLIHCHNQRFAMSCASRSSLMAGISFDVAQWELWSPLCCGATLCLPDDDIRLDPHALLENFAHHQLTHAFVPTVMVPEVLAAPQPDNLNLQYLFTAGEKLSPVDLQGIPYTLVDYYGPTETTIFTTCHLVECRRRNQPASIGYPVAGARLFVLDERQQPVARGQAGELYITGPGVAQGYLNAPELNQSKFVRLPTLCQEVLFRSGDRVIELNNGQYQYLGRLDDQIKIRGNRIELAELNRVVQELPEITHVATRVIHPESAHSKRIATFVISQEEPDNLKTKLRQHLKTLLPDYFQPNFIEVLTHFPLTENGKVDLNRLTQDLETRLAAEVMTPSEALTDTQAAIAAVWSELLGVNDIRPQNAFFDVGGDSLLAVSMITQVSRRLGIKTYVRDVYEYPSLNALAAALETRRHAQPSDLDREPSQVLQQDIQLPSGWKISAPCNDHQLSAPQLILLTGATGFVGAHLLAELLRTTNANICCLVRGRSPEHAGQRLLDVLKRYRIGLSEHQLERIQPLAGNIADTHLGLLDATYDALCQQVDVIYHSASAVNFIQPYSYMRRDNVQGLQQIIAFAAEHKTKPLVLLSTISVYSWGQRFTGKRVMYEHDDIDQNLAAVSADIGYVRSKWVMEKIADQAAHSGLPVMTFRLGYATCHSQTGVSANYQWWGRLVETCLQTGSAPQLRDLYEGLTTVDYMTQAIAYISRNPKALGLKFNLIHQHSNNLSLEAFFQRLNNSFDLSLKSMPYPEWRAQWEQDSNAPLYPLLSLFKDNVVDGLSTVELYQDTYIFDNQNTARFLRGSTIEEPVFDKAMLARYLEASFGYRPLNA</sequence>